<sequence length="47" mass="5450">MLVRCCRPSDLIGRYGTFSHPSERLRKPAPALQRVELRRNKSLVVEN</sequence>
<dbReference type="Proteomes" id="UP001562425">
    <property type="component" value="Unassembled WGS sequence"/>
</dbReference>
<comment type="caution">
    <text evidence="1">The sequence shown here is derived from an EMBL/GenBank/DDBJ whole genome shotgun (WGS) entry which is preliminary data.</text>
</comment>
<organism evidence="1 2">
    <name type="scientific">Culex pipiens pipiens</name>
    <name type="common">Northern house mosquito</name>
    <dbReference type="NCBI Taxonomy" id="38569"/>
    <lineage>
        <taxon>Eukaryota</taxon>
        <taxon>Metazoa</taxon>
        <taxon>Ecdysozoa</taxon>
        <taxon>Arthropoda</taxon>
        <taxon>Hexapoda</taxon>
        <taxon>Insecta</taxon>
        <taxon>Pterygota</taxon>
        <taxon>Neoptera</taxon>
        <taxon>Endopterygota</taxon>
        <taxon>Diptera</taxon>
        <taxon>Nematocera</taxon>
        <taxon>Culicoidea</taxon>
        <taxon>Culicidae</taxon>
        <taxon>Culicinae</taxon>
        <taxon>Culicini</taxon>
        <taxon>Culex</taxon>
        <taxon>Culex</taxon>
    </lineage>
</organism>
<evidence type="ECO:0000313" key="2">
    <source>
        <dbReference type="Proteomes" id="UP001562425"/>
    </source>
</evidence>
<evidence type="ECO:0000313" key="1">
    <source>
        <dbReference type="EMBL" id="KAL1387474.1"/>
    </source>
</evidence>
<dbReference type="EMBL" id="JBEHCU010008174">
    <property type="protein sequence ID" value="KAL1387474.1"/>
    <property type="molecule type" value="Genomic_DNA"/>
</dbReference>
<dbReference type="AlphaFoldDB" id="A0ABD1D147"/>
<accession>A0ABD1D147</accession>
<name>A0ABD1D147_CULPP</name>
<proteinExistence type="predicted"/>
<keyword evidence="2" id="KW-1185">Reference proteome</keyword>
<reference evidence="1 2" key="1">
    <citation type="submission" date="2024-05" db="EMBL/GenBank/DDBJ databases">
        <title>Culex pipiens pipiens assembly and annotation.</title>
        <authorList>
            <person name="Alout H."/>
            <person name="Durand T."/>
        </authorList>
    </citation>
    <scope>NUCLEOTIDE SEQUENCE [LARGE SCALE GENOMIC DNA]</scope>
    <source>
        <strain evidence="1">HA-2024</strain>
        <tissue evidence="1">Whole body</tissue>
    </source>
</reference>
<gene>
    <name evidence="1" type="ORF">pipiens_020222</name>
</gene>
<protein>
    <submittedName>
        <fullName evidence="1">Uncharacterized protein</fullName>
    </submittedName>
</protein>